<evidence type="ECO:0000256" key="1">
    <source>
        <dbReference type="SAM" id="Coils"/>
    </source>
</evidence>
<name>A0ABT4DBK2_9CLOT</name>
<proteinExistence type="predicted"/>
<dbReference type="RefSeq" id="WP_268062118.1">
    <property type="nucleotide sequence ID" value="NZ_JAPQFJ010000015.1"/>
</dbReference>
<gene>
    <name evidence="3" type="ORF">OW729_13775</name>
</gene>
<dbReference type="EMBL" id="JAPQFJ010000015">
    <property type="protein sequence ID" value="MCY6959683.1"/>
    <property type="molecule type" value="Genomic_DNA"/>
</dbReference>
<dbReference type="Proteomes" id="UP001144612">
    <property type="component" value="Unassembled WGS sequence"/>
</dbReference>
<keyword evidence="1" id="KW-0175">Coiled coil</keyword>
<reference evidence="3" key="1">
    <citation type="submission" date="2022-12" db="EMBL/GenBank/DDBJ databases">
        <title>Clostridium sp. nov., isolated from industrial wastewater.</title>
        <authorList>
            <person name="Jiayan W."/>
        </authorList>
    </citation>
    <scope>NUCLEOTIDE SEQUENCE</scope>
    <source>
        <strain evidence="3">ZC22-4</strain>
    </source>
</reference>
<accession>A0ABT4DBK2</accession>
<evidence type="ECO:0000313" key="3">
    <source>
        <dbReference type="EMBL" id="MCY6959683.1"/>
    </source>
</evidence>
<organism evidence="3 4">
    <name type="scientific">Clostridium brassicae</name>
    <dbReference type="NCBI Taxonomy" id="2999072"/>
    <lineage>
        <taxon>Bacteria</taxon>
        <taxon>Bacillati</taxon>
        <taxon>Bacillota</taxon>
        <taxon>Clostridia</taxon>
        <taxon>Eubacteriales</taxon>
        <taxon>Clostridiaceae</taxon>
        <taxon>Clostridium</taxon>
    </lineage>
</organism>
<protein>
    <submittedName>
        <fullName evidence="3">C4-type zinc ribbon domain-containing protein</fullName>
    </submittedName>
</protein>
<feature type="domain" description="C4-type zinc ribbon" evidence="2">
    <location>
        <begin position="201"/>
        <end position="233"/>
    </location>
</feature>
<keyword evidence="4" id="KW-1185">Reference proteome</keyword>
<dbReference type="InterPro" id="IPR003743">
    <property type="entry name" value="Zf-RING_7"/>
</dbReference>
<dbReference type="Pfam" id="PF02591">
    <property type="entry name" value="Zn_ribbon_9"/>
    <property type="match status" value="1"/>
</dbReference>
<feature type="coiled-coil region" evidence="1">
    <location>
        <begin position="34"/>
        <end position="174"/>
    </location>
</feature>
<comment type="caution">
    <text evidence="3">The sequence shown here is derived from an EMBL/GenBank/DDBJ whole genome shotgun (WGS) entry which is preliminary data.</text>
</comment>
<sequence length="238" mass="27892">MKDVIRKLAELQKGYDKIDEGDKGIKNNKDISILNKIKKEFQELKLRYIEKKNELEKVKNSSADLSNQIEIQKEDLLKLEDKLYKDCGSDLKMISKCEKEILNYKETINNEENEYFSLMEKEDILSKEKDELKAEIVNLKQKFDDYKTEASLRLAESKMKIEEGKQIVESLEKEIPDEVLNIYNSLKRQKNNPIVLVKKNVCLGCKIKLPKMTITKLNEGKEIIYCDNCGRMIYLPEK</sequence>
<dbReference type="Gene3D" id="1.10.287.1490">
    <property type="match status" value="1"/>
</dbReference>
<evidence type="ECO:0000313" key="4">
    <source>
        <dbReference type="Proteomes" id="UP001144612"/>
    </source>
</evidence>
<evidence type="ECO:0000259" key="2">
    <source>
        <dbReference type="Pfam" id="PF02591"/>
    </source>
</evidence>